<dbReference type="InterPro" id="IPR000477">
    <property type="entry name" value="RT_dom"/>
</dbReference>
<dbReference type="PANTHER" id="PTHR34047:SF8">
    <property type="entry name" value="PROTEIN YKFC"/>
    <property type="match status" value="1"/>
</dbReference>
<dbReference type="PANTHER" id="PTHR34047">
    <property type="entry name" value="NUCLEAR INTRON MATURASE 1, MITOCHONDRIAL-RELATED"/>
    <property type="match status" value="1"/>
</dbReference>
<dbReference type="CDD" id="cd01651">
    <property type="entry name" value="RT_G2_intron"/>
    <property type="match status" value="1"/>
</dbReference>
<sequence>MVVAWEKFRKGKRSRPDVMVFERNLEDNLFALRDDLLAGRYRHGAYHRFVVFDPKQRTIHKANVRDRVVHQALVNVIEPSFERQFIHDSYSCRIGKGTHAAVRRLRLFLRQASRNGRKTVYAVKCDVRKFFDSVEHGILIGLLRRRIHDRRLMDLLREIIGSFSTRPGKGIPLGNLTSQLFANVYLHELDWFVKHGLRVHHCLRYCDDFVMLASSKERAFQLAEQADAFLGEHLKLRLHPNKIIVRTWKQGIDFLGYVLLPQATILRTKTKKRMLRLGKQENLTSYLGACAHADAFELTRAILMSAS</sequence>
<evidence type="ECO:0000313" key="3">
    <source>
        <dbReference type="Proteomes" id="UP000177885"/>
    </source>
</evidence>
<name>A0A1F7TN98_9BACT</name>
<dbReference type="STRING" id="1802385.A2856_00715"/>
<dbReference type="EMBL" id="MGDT01000004">
    <property type="protein sequence ID" value="OGL66997.1"/>
    <property type="molecule type" value="Genomic_DNA"/>
</dbReference>
<gene>
    <name evidence="2" type="ORF">A2856_00715</name>
</gene>
<dbReference type="Proteomes" id="UP000177885">
    <property type="component" value="Unassembled WGS sequence"/>
</dbReference>
<reference evidence="2 3" key="1">
    <citation type="journal article" date="2016" name="Nat. Commun.">
        <title>Thousands of microbial genomes shed light on interconnected biogeochemical processes in an aquifer system.</title>
        <authorList>
            <person name="Anantharaman K."/>
            <person name="Brown C.T."/>
            <person name="Hug L.A."/>
            <person name="Sharon I."/>
            <person name="Castelle C.J."/>
            <person name="Probst A.J."/>
            <person name="Thomas B.C."/>
            <person name="Singh A."/>
            <person name="Wilkins M.J."/>
            <person name="Karaoz U."/>
            <person name="Brodie E.L."/>
            <person name="Williams K.H."/>
            <person name="Hubbard S.S."/>
            <person name="Banfield J.F."/>
        </authorList>
    </citation>
    <scope>NUCLEOTIDE SEQUENCE [LARGE SCALE GENOMIC DNA]</scope>
</reference>
<dbReference type="InterPro" id="IPR043502">
    <property type="entry name" value="DNA/RNA_pol_sf"/>
</dbReference>
<dbReference type="Pfam" id="PF00078">
    <property type="entry name" value="RVT_1"/>
    <property type="match status" value="1"/>
</dbReference>
<proteinExistence type="predicted"/>
<evidence type="ECO:0000259" key="1">
    <source>
        <dbReference type="PROSITE" id="PS50878"/>
    </source>
</evidence>
<feature type="domain" description="Reverse transcriptase" evidence="1">
    <location>
        <begin position="1"/>
        <end position="259"/>
    </location>
</feature>
<comment type="caution">
    <text evidence="2">The sequence shown here is derived from an EMBL/GenBank/DDBJ whole genome shotgun (WGS) entry which is preliminary data.</text>
</comment>
<accession>A0A1F7TN98</accession>
<evidence type="ECO:0000313" key="2">
    <source>
        <dbReference type="EMBL" id="OGL66997.1"/>
    </source>
</evidence>
<protein>
    <recommendedName>
        <fullName evidence="1">Reverse transcriptase domain-containing protein</fullName>
    </recommendedName>
</protein>
<dbReference type="SUPFAM" id="SSF56672">
    <property type="entry name" value="DNA/RNA polymerases"/>
    <property type="match status" value="1"/>
</dbReference>
<dbReference type="InterPro" id="IPR051083">
    <property type="entry name" value="GrpII_Intron_Splice-Mob/Def"/>
</dbReference>
<organism evidence="2 3">
    <name type="scientific">Candidatus Uhrbacteria bacterium RIFCSPHIGHO2_01_FULL_63_20</name>
    <dbReference type="NCBI Taxonomy" id="1802385"/>
    <lineage>
        <taxon>Bacteria</taxon>
        <taxon>Candidatus Uhriibacteriota</taxon>
    </lineage>
</organism>
<dbReference type="PROSITE" id="PS50878">
    <property type="entry name" value="RT_POL"/>
    <property type="match status" value="1"/>
</dbReference>
<dbReference type="AlphaFoldDB" id="A0A1F7TN98"/>